<feature type="transmembrane region" description="Helical" evidence="1">
    <location>
        <begin position="665"/>
        <end position="691"/>
    </location>
</feature>
<evidence type="ECO:0008006" key="4">
    <source>
        <dbReference type="Google" id="ProtNLM"/>
    </source>
</evidence>
<keyword evidence="1" id="KW-0472">Membrane</keyword>
<evidence type="ECO:0000313" key="2">
    <source>
        <dbReference type="EMBL" id="GGR86860.1"/>
    </source>
</evidence>
<feature type="transmembrane region" description="Helical" evidence="1">
    <location>
        <begin position="183"/>
        <end position="205"/>
    </location>
</feature>
<keyword evidence="1" id="KW-1133">Transmembrane helix</keyword>
<comment type="caution">
    <text evidence="2">The sequence shown here is derived from an EMBL/GenBank/DDBJ whole genome shotgun (WGS) entry which is preliminary data.</text>
</comment>
<dbReference type="EMBL" id="BMQN01000001">
    <property type="protein sequence ID" value="GGR86860.1"/>
    <property type="molecule type" value="Genomic_DNA"/>
</dbReference>
<feature type="transmembrane region" description="Helical" evidence="1">
    <location>
        <begin position="617"/>
        <end position="645"/>
    </location>
</feature>
<feature type="transmembrane region" description="Helical" evidence="1">
    <location>
        <begin position="569"/>
        <end position="596"/>
    </location>
</feature>
<protein>
    <recommendedName>
        <fullName evidence="4">FtsX-like permease family protein</fullName>
    </recommendedName>
</protein>
<accession>A0ABQ2S440</accession>
<evidence type="ECO:0000313" key="3">
    <source>
        <dbReference type="Proteomes" id="UP000644548"/>
    </source>
</evidence>
<organism evidence="2 3">
    <name type="scientific">Deinococcus sedimenti</name>
    <dbReference type="NCBI Taxonomy" id="1867090"/>
    <lineage>
        <taxon>Bacteria</taxon>
        <taxon>Thermotogati</taxon>
        <taxon>Deinococcota</taxon>
        <taxon>Deinococci</taxon>
        <taxon>Deinococcales</taxon>
        <taxon>Deinococcaceae</taxon>
        <taxon>Deinococcus</taxon>
    </lineage>
</organism>
<dbReference type="Proteomes" id="UP000644548">
    <property type="component" value="Unassembled WGS sequence"/>
</dbReference>
<name>A0ABQ2S440_9DEIO</name>
<keyword evidence="1" id="KW-0812">Transmembrane</keyword>
<dbReference type="PANTHER" id="PTHR30572">
    <property type="entry name" value="MEMBRANE COMPONENT OF TRANSPORTER-RELATED"/>
    <property type="match status" value="1"/>
</dbReference>
<reference evidence="3" key="1">
    <citation type="journal article" date="2019" name="Int. J. Syst. Evol. Microbiol.">
        <title>The Global Catalogue of Microorganisms (GCM) 10K type strain sequencing project: providing services to taxonomists for standard genome sequencing and annotation.</title>
        <authorList>
            <consortium name="The Broad Institute Genomics Platform"/>
            <consortium name="The Broad Institute Genome Sequencing Center for Infectious Disease"/>
            <person name="Wu L."/>
            <person name="Ma J."/>
        </authorList>
    </citation>
    <scope>NUCLEOTIDE SEQUENCE [LARGE SCALE GENOMIC DNA]</scope>
    <source>
        <strain evidence="3">JCM 31405</strain>
    </source>
</reference>
<evidence type="ECO:0000256" key="1">
    <source>
        <dbReference type="SAM" id="Phobius"/>
    </source>
</evidence>
<dbReference type="InterPro" id="IPR050250">
    <property type="entry name" value="Macrolide_Exporter_MacB"/>
</dbReference>
<proteinExistence type="predicted"/>
<feature type="transmembrane region" description="Helical" evidence="1">
    <location>
        <begin position="226"/>
        <end position="248"/>
    </location>
</feature>
<feature type="transmembrane region" description="Helical" evidence="1">
    <location>
        <begin position="310"/>
        <end position="331"/>
    </location>
</feature>
<gene>
    <name evidence="2" type="ORF">GCM10008960_12550</name>
</gene>
<dbReference type="PANTHER" id="PTHR30572:SF4">
    <property type="entry name" value="ABC TRANSPORTER PERMEASE YTRF"/>
    <property type="match status" value="1"/>
</dbReference>
<sequence>MQEELAWHGMTAANLEFAWVMGEYLKGRQLTLLAGREPRVNQPELVLSETVARQLTDTPVALIGQKITLNTRISGDQYTVTGIVRSSLWRSEDDPDAGGYRVVDPAQPGLSELDAGVLRHATPRLTVVFQHAPTAATVAALEQYVASNLPGLFLIDEQAEQTASADRQAIARRVQQRSVSLPLLAALLGGSGLVSLGTVLLAGLLRRRALLGVDLALGATRRRLRWTLVWTTLWPALLGTTLGTALVTRVPVVLPEVLTGQPPAQVLALAWTLPNFTLLLLSLLVSGGVLRDSAFGLLRGVRPGQFVRPLLGLMVFSFVLALGGLLSALGVKEKLDAQTTRIRNDFSRVLEVTTTGDPENRTGAGLSRTSRRITVADLDWFRRLDDVASASAAERLNPNFQILGKTVPIDRPVAGDDLIDVLGIRVLSGTEGGCLLSRTQSVRLGIHVGGVIGVPTATGVLPCPVSGITADPDDLKRFVMQNFPALLVPARLGLKGRQDSTGRATGHELTVTGLTTTNVLLRLRHDVSPETVRALHRQIQQKFPGMSFALRPYAPNIDVLLGRLRNQQLLFLALAALGSVMTFTGLLGSFVAYLDARRYRIALDRAQGMSVNRLRAGWLAAGSGLGATGAGLALVTAATLTPALYNAFSLDAPVGMSRELLPSAALALPGSLTLTVAAIVIVLLGLVLATLGDRWLSRQSLTALLKLGD</sequence>
<feature type="transmembrane region" description="Helical" evidence="1">
    <location>
        <begin position="268"/>
        <end position="290"/>
    </location>
</feature>
<keyword evidence="3" id="KW-1185">Reference proteome</keyword>